<evidence type="ECO:0000313" key="2">
    <source>
        <dbReference type="Proteomes" id="UP001152531"/>
    </source>
</evidence>
<comment type="caution">
    <text evidence="1">The sequence shown here is derived from an EMBL/GenBank/DDBJ whole genome shotgun (WGS) entry which is preliminary data.</text>
</comment>
<reference evidence="1" key="1">
    <citation type="submission" date="2022-06" db="EMBL/GenBank/DDBJ databases">
        <authorList>
            <person name="Legras J.-L."/>
            <person name="Devillers H."/>
            <person name="Grondin C."/>
        </authorList>
    </citation>
    <scope>NUCLEOTIDE SEQUENCE</scope>
    <source>
        <strain evidence="1">CLIB 1444</strain>
    </source>
</reference>
<organism evidence="1 2">
    <name type="scientific">[Candida] jaroonii</name>
    <dbReference type="NCBI Taxonomy" id="467808"/>
    <lineage>
        <taxon>Eukaryota</taxon>
        <taxon>Fungi</taxon>
        <taxon>Dikarya</taxon>
        <taxon>Ascomycota</taxon>
        <taxon>Saccharomycotina</taxon>
        <taxon>Pichiomycetes</taxon>
        <taxon>Debaryomycetaceae</taxon>
        <taxon>Yamadazyma</taxon>
    </lineage>
</organism>
<dbReference type="Proteomes" id="UP001152531">
    <property type="component" value="Unassembled WGS sequence"/>
</dbReference>
<name>A0ACA9Y0Z6_9ASCO</name>
<sequence>MPVVEFNKESKDTDENVSELAFQDKYEVKFDGEDDKEDAKRLSMAHKWFIVIMISIGSLCVTCLSSIWSLASENIMDHFQISHEVSVLGISLFIWALGTGGIILAPISEYYGRKITYTVGLFLTLVFNFLPEFSENIGGVLFGRFMSGFFASSFMAVASGTFADIFDKNQLASALALYTASPFLGPGIGPILAGFINENPKNFRWTFHCMTIWLAAVLVLVIFTVPETYEPVLLKMKAKRLRKETGDNNYYCPLEKKNQTLMQSIKLNSSRPFGLLFKDKMTIILCFYTGFELAIVYLFFVAFPYIFETVYEFKLYQVGLAYLGLIVGLLIGSVVSPIVSTRSMNRLAEKNGGRIIPEFRFFSVKVGIFITPIGLFILGWTSYSHVHWIGPIIGSAIFGFGTVFVFNGIFGYTVDAYRLYAASAMGCNSFVRSIMSGVFPLFGVQMFSGMGIHWACTFLALFSCILIPVAFLFSKYGESLRKSSPYAWA</sequence>
<dbReference type="EMBL" id="CALSDN010000001">
    <property type="protein sequence ID" value="CAH6718602.1"/>
    <property type="molecule type" value="Genomic_DNA"/>
</dbReference>
<protein>
    <submittedName>
        <fullName evidence="1">Probable drug/proton antiporter Yhk8p</fullName>
    </submittedName>
</protein>
<evidence type="ECO:0000313" key="1">
    <source>
        <dbReference type="EMBL" id="CAH6718602.1"/>
    </source>
</evidence>
<proteinExistence type="predicted"/>
<keyword evidence="2" id="KW-1185">Reference proteome</keyword>
<gene>
    <name evidence="1" type="ORF">CLIB1444_01S10396</name>
</gene>
<accession>A0ACA9Y0Z6</accession>